<sequence>MIFRIFAALTALVLSSAPALAQEAGLDATINQIFADYTGWYVALIFADLPGTNFSWIALWLVVAALIFTFYFGFIQLKGFVHSIRLVRGDYSDPNDAGEVSHFQALATALSGTVGLGNIAGVAVAVSIGGPGATFWMIIAGLFGMATKFTECTLGVKYRNEYPDGTVSGGPMYYMTKGFRERGLPGGGAFAILFCIFTILGALGGGNMFQANQAHAQLAGVLGDYPGWITGVLLAGVVFAVIVGGLRSIARVTEKVVPFMGIFYVIVSIIILIVNYDEILWAFGRILEGAFTGLGVLGGFTGALIQGFRRAAFSNEAGIGSAAIAHSAVRTKEPVTEGYVALLEPFIDTVVICTMTALVIVITGVLNVDPETGLYVWNAELGRIATEGDVTGVELTSAAYAQVLPWFPVLLAIAVVLFAFSTMLSWSYYGLKAWTYIFGEGKVKEVIFKVIFCFFIIIGSAASLGPVIDFSDAMLFSMAVVNVIALYLLMPIVRGELDSYVRRLRSGEIKKYV</sequence>
<name>X7FCG7_9RHOB</name>
<keyword evidence="11" id="KW-1185">Reference proteome</keyword>
<dbReference type="PANTHER" id="PTHR30330:SF3">
    <property type="entry name" value="TRANSCRIPTIONAL REGULATOR, LRP FAMILY"/>
    <property type="match status" value="1"/>
</dbReference>
<feature type="chain" id="PRO_5004978745" evidence="9">
    <location>
        <begin position="22"/>
        <end position="513"/>
    </location>
</feature>
<feature type="transmembrane region" description="Helical" evidence="8">
    <location>
        <begin position="474"/>
        <end position="493"/>
    </location>
</feature>
<dbReference type="RefSeq" id="WP_051491754.1">
    <property type="nucleotide sequence ID" value="NZ_JAME01000003.1"/>
</dbReference>
<comment type="caution">
    <text evidence="10">The sequence shown here is derived from an EMBL/GenBank/DDBJ whole genome shotgun (WGS) entry which is preliminary data.</text>
</comment>
<keyword evidence="5 8" id="KW-0812">Transmembrane</keyword>
<evidence type="ECO:0000313" key="10">
    <source>
        <dbReference type="EMBL" id="ETX30438.1"/>
    </source>
</evidence>
<evidence type="ECO:0000313" key="11">
    <source>
        <dbReference type="Proteomes" id="UP000023430"/>
    </source>
</evidence>
<feature type="transmembrane region" description="Helical" evidence="8">
    <location>
        <begin position="406"/>
        <end position="426"/>
    </location>
</feature>
<dbReference type="PATRIC" id="fig|1449351.3.peg.490"/>
<feature type="transmembrane region" description="Helical" evidence="8">
    <location>
        <begin position="225"/>
        <end position="244"/>
    </location>
</feature>
<dbReference type="STRING" id="1449351.RISW2_12270"/>
<comment type="similarity">
    <text evidence="2 8">Belongs to the alanine or glycine:cation symporter (AGCS) (TC 2.A.25) family.</text>
</comment>
<evidence type="ECO:0000256" key="8">
    <source>
        <dbReference type="RuleBase" id="RU363064"/>
    </source>
</evidence>
<dbReference type="OrthoDB" id="9806926at2"/>
<evidence type="ECO:0000256" key="1">
    <source>
        <dbReference type="ARBA" id="ARBA00004651"/>
    </source>
</evidence>
<keyword evidence="9" id="KW-0732">Signal</keyword>
<dbReference type="EMBL" id="JAME01000003">
    <property type="protein sequence ID" value="ETX30438.1"/>
    <property type="molecule type" value="Genomic_DNA"/>
</dbReference>
<evidence type="ECO:0000256" key="7">
    <source>
        <dbReference type="ARBA" id="ARBA00023136"/>
    </source>
</evidence>
<reference evidence="10 11" key="1">
    <citation type="submission" date="2014-01" db="EMBL/GenBank/DDBJ databases">
        <title>Roseivivax isoporae LMG 25204 Genome Sequencing.</title>
        <authorList>
            <person name="Lai Q."/>
            <person name="Li G."/>
            <person name="Shao Z."/>
        </authorList>
    </citation>
    <scope>NUCLEOTIDE SEQUENCE [LARGE SCALE GENOMIC DNA]</scope>
    <source>
        <strain evidence="10 11">LMG 25204</strain>
    </source>
</reference>
<feature type="transmembrane region" description="Helical" evidence="8">
    <location>
        <begin position="282"/>
        <end position="305"/>
    </location>
</feature>
<keyword evidence="7 8" id="KW-0472">Membrane</keyword>
<keyword evidence="4" id="KW-1003">Cell membrane</keyword>
<protein>
    <submittedName>
        <fullName evidence="10">Sodium:alanine symporter</fullName>
    </submittedName>
</protein>
<dbReference type="Gene3D" id="1.20.1740.10">
    <property type="entry name" value="Amino acid/polyamine transporter I"/>
    <property type="match status" value="1"/>
</dbReference>
<dbReference type="eggNOG" id="COG1115">
    <property type="taxonomic scope" value="Bacteria"/>
</dbReference>
<evidence type="ECO:0000256" key="5">
    <source>
        <dbReference type="ARBA" id="ARBA00022692"/>
    </source>
</evidence>
<dbReference type="PRINTS" id="PR00175">
    <property type="entry name" value="NAALASMPORT"/>
</dbReference>
<dbReference type="Pfam" id="PF01235">
    <property type="entry name" value="Na_Ala_symp"/>
    <property type="match status" value="1"/>
</dbReference>
<evidence type="ECO:0000256" key="2">
    <source>
        <dbReference type="ARBA" id="ARBA00009261"/>
    </source>
</evidence>
<keyword evidence="8" id="KW-0769">Symport</keyword>
<evidence type="ECO:0000256" key="4">
    <source>
        <dbReference type="ARBA" id="ARBA00022475"/>
    </source>
</evidence>
<gene>
    <name evidence="10" type="ORF">RISW2_12270</name>
</gene>
<accession>X7FCG7</accession>
<dbReference type="AlphaFoldDB" id="X7FCG7"/>
<proteinExistence type="inferred from homology"/>
<organism evidence="10 11">
    <name type="scientific">Roseivivax isoporae LMG 25204</name>
    <dbReference type="NCBI Taxonomy" id="1449351"/>
    <lineage>
        <taxon>Bacteria</taxon>
        <taxon>Pseudomonadati</taxon>
        <taxon>Pseudomonadota</taxon>
        <taxon>Alphaproteobacteria</taxon>
        <taxon>Rhodobacterales</taxon>
        <taxon>Roseobacteraceae</taxon>
        <taxon>Roseivivax</taxon>
    </lineage>
</organism>
<evidence type="ECO:0000256" key="9">
    <source>
        <dbReference type="SAM" id="SignalP"/>
    </source>
</evidence>
<dbReference type="Proteomes" id="UP000023430">
    <property type="component" value="Unassembled WGS sequence"/>
</dbReference>
<comment type="subcellular location">
    <subcellularLocation>
        <location evidence="8">Cell inner membrane</location>
        <topology evidence="8">Multi-pass membrane protein</topology>
    </subcellularLocation>
    <subcellularLocation>
        <location evidence="1">Cell membrane</location>
        <topology evidence="1">Multi-pass membrane protein</topology>
    </subcellularLocation>
</comment>
<dbReference type="GO" id="GO:0005886">
    <property type="term" value="C:plasma membrane"/>
    <property type="evidence" value="ECO:0007669"/>
    <property type="project" value="UniProtKB-SubCell"/>
</dbReference>
<feature type="transmembrane region" description="Helical" evidence="8">
    <location>
        <begin position="446"/>
        <end position="468"/>
    </location>
</feature>
<evidence type="ECO:0000256" key="3">
    <source>
        <dbReference type="ARBA" id="ARBA00022448"/>
    </source>
</evidence>
<dbReference type="InterPro" id="IPR001463">
    <property type="entry name" value="Na/Ala_symport"/>
</dbReference>
<feature type="signal peptide" evidence="9">
    <location>
        <begin position="1"/>
        <end position="21"/>
    </location>
</feature>
<keyword evidence="3 8" id="KW-0813">Transport</keyword>
<evidence type="ECO:0000256" key="6">
    <source>
        <dbReference type="ARBA" id="ARBA00022989"/>
    </source>
</evidence>
<dbReference type="NCBIfam" id="TIGR00835">
    <property type="entry name" value="agcS"/>
    <property type="match status" value="1"/>
</dbReference>
<feature type="transmembrane region" description="Helical" evidence="8">
    <location>
        <begin position="54"/>
        <end position="75"/>
    </location>
</feature>
<dbReference type="GO" id="GO:0005283">
    <property type="term" value="F:amino acid:sodium symporter activity"/>
    <property type="evidence" value="ECO:0007669"/>
    <property type="project" value="InterPro"/>
</dbReference>
<keyword evidence="6 8" id="KW-1133">Transmembrane helix</keyword>
<feature type="transmembrane region" description="Helical" evidence="8">
    <location>
        <begin position="346"/>
        <end position="366"/>
    </location>
</feature>
<keyword evidence="8" id="KW-0997">Cell inner membrane</keyword>
<dbReference type="PANTHER" id="PTHR30330">
    <property type="entry name" value="AGSS FAMILY TRANSPORTER, SODIUM-ALANINE"/>
    <property type="match status" value="1"/>
</dbReference>
<feature type="transmembrane region" description="Helical" evidence="8">
    <location>
        <begin position="184"/>
        <end position="205"/>
    </location>
</feature>
<feature type="transmembrane region" description="Helical" evidence="8">
    <location>
        <begin position="256"/>
        <end position="276"/>
    </location>
</feature>